<evidence type="ECO:0000256" key="2">
    <source>
        <dbReference type="SAM" id="SignalP"/>
    </source>
</evidence>
<gene>
    <name evidence="3" type="ORF">PRG01_1202700</name>
</gene>
<keyword evidence="1" id="KW-1133">Transmembrane helix</keyword>
<name>A0A2P9DHE4_PLARE</name>
<dbReference type="VEuPathDB" id="PlasmoDB:PRG01_1202700"/>
<evidence type="ECO:0000256" key="1">
    <source>
        <dbReference type="SAM" id="Phobius"/>
    </source>
</evidence>
<dbReference type="VEuPathDB" id="PlasmoDB:PRCDC_0009500"/>
<sequence length="346" mass="38063">MKLYYSKILLFLLPLNILVTSLSNVYNENKPHITPHHTQTNRSLCECDIQSSIYNKDEEMKSVKEIFDRQTSQRFEEYEERMKVKRKKCKEERDKNIQKIIEKDKREKSLAEKIEKGCLGCGCGLGGVAASVGIFGTVAVKELTKTATAVAMVEGEAAARAAGAIAGAEAGKKFVIEELQKLYVSTLGDKTLVSYFSTTDYTKASLISSAIIEQYKPSQCAFTSSGGGKTFCNWVNAKSVATANVQRMTPVGVVSDTDLVKTHVSALVEKATAHAAQVTNKTTEDAIKASTAAVEAKYASCQTAIIASVVAILVIVLVMIIIYLVLRYRRKMKMNKKAQYTKLLNQ</sequence>
<dbReference type="AlphaFoldDB" id="A0A2P9DHE4"/>
<protein>
    <submittedName>
        <fullName evidence="3">Rifin PIR protein, putative</fullName>
    </submittedName>
</protein>
<dbReference type="Pfam" id="PF02009">
    <property type="entry name" value="RIFIN"/>
    <property type="match status" value="1"/>
</dbReference>
<reference evidence="3 4" key="1">
    <citation type="submission" date="2016-09" db="EMBL/GenBank/DDBJ databases">
        <authorList>
            <consortium name="Pathogen Informatics"/>
        </authorList>
    </citation>
    <scope>NUCLEOTIDE SEQUENCE [LARGE SCALE GENOMIC DNA]</scope>
</reference>
<dbReference type="OrthoDB" id="378832at2759"/>
<keyword evidence="2" id="KW-0732">Signal</keyword>
<keyword evidence="1" id="KW-0812">Transmembrane</keyword>
<accession>A0A2P9DHE4</accession>
<feature type="signal peptide" evidence="2">
    <location>
        <begin position="1"/>
        <end position="23"/>
    </location>
</feature>
<dbReference type="InterPro" id="IPR006373">
    <property type="entry name" value="VSA_Rifin"/>
</dbReference>
<keyword evidence="1" id="KW-0472">Membrane</keyword>
<feature type="transmembrane region" description="Helical" evidence="1">
    <location>
        <begin position="304"/>
        <end position="326"/>
    </location>
</feature>
<evidence type="ECO:0000313" key="4">
    <source>
        <dbReference type="Proteomes" id="UP000240500"/>
    </source>
</evidence>
<dbReference type="EMBL" id="LT969575">
    <property type="protein sequence ID" value="SOV80437.1"/>
    <property type="molecule type" value="Genomic_DNA"/>
</dbReference>
<feature type="chain" id="PRO_5015124971" evidence="2">
    <location>
        <begin position="24"/>
        <end position="346"/>
    </location>
</feature>
<dbReference type="Proteomes" id="UP000240500">
    <property type="component" value="Chromosome 12"/>
</dbReference>
<evidence type="ECO:0000313" key="3">
    <source>
        <dbReference type="EMBL" id="SOV80437.1"/>
    </source>
</evidence>
<proteinExistence type="predicted"/>
<dbReference type="NCBIfam" id="TIGR01477">
    <property type="entry name" value="RIFIN"/>
    <property type="match status" value="1"/>
</dbReference>
<organism evidence="3 4">
    <name type="scientific">Plasmodium reichenowi</name>
    <dbReference type="NCBI Taxonomy" id="5854"/>
    <lineage>
        <taxon>Eukaryota</taxon>
        <taxon>Sar</taxon>
        <taxon>Alveolata</taxon>
        <taxon>Apicomplexa</taxon>
        <taxon>Aconoidasida</taxon>
        <taxon>Haemosporida</taxon>
        <taxon>Plasmodiidae</taxon>
        <taxon>Plasmodium</taxon>
        <taxon>Plasmodium (Laverania)</taxon>
    </lineage>
</organism>